<dbReference type="Pfam" id="PF00144">
    <property type="entry name" value="Beta-lactamase"/>
    <property type="match status" value="1"/>
</dbReference>
<dbReference type="EMBL" id="CP091430">
    <property type="protein sequence ID" value="UVI29427.1"/>
    <property type="molecule type" value="Genomic_DNA"/>
</dbReference>
<evidence type="ECO:0000259" key="1">
    <source>
        <dbReference type="Pfam" id="PF00144"/>
    </source>
</evidence>
<reference evidence="2" key="1">
    <citation type="submission" date="2022-01" db="EMBL/GenBank/DDBJ databases">
        <title>Paenibacillus spongiae sp. nov., isolated from marine sponge.</title>
        <authorList>
            <person name="Li Z."/>
            <person name="Zhang M."/>
        </authorList>
    </citation>
    <scope>NUCLEOTIDE SEQUENCE</scope>
    <source>
        <strain evidence="2">PHS-Z3</strain>
    </source>
</reference>
<dbReference type="InterPro" id="IPR050789">
    <property type="entry name" value="Diverse_Enzym_Activities"/>
</dbReference>
<dbReference type="SUPFAM" id="SSF56601">
    <property type="entry name" value="beta-lactamase/transpeptidase-like"/>
    <property type="match status" value="1"/>
</dbReference>
<proteinExistence type="predicted"/>
<organism evidence="2 3">
    <name type="scientific">Paenibacillus spongiae</name>
    <dbReference type="NCBI Taxonomy" id="2909671"/>
    <lineage>
        <taxon>Bacteria</taxon>
        <taxon>Bacillati</taxon>
        <taxon>Bacillota</taxon>
        <taxon>Bacilli</taxon>
        <taxon>Bacillales</taxon>
        <taxon>Paenibacillaceae</taxon>
        <taxon>Paenibacillus</taxon>
    </lineage>
</organism>
<accession>A0ABY5S9B9</accession>
<keyword evidence="3" id="KW-1185">Reference proteome</keyword>
<sequence>MISQIERDLPEYHGLLSSSLRTLFTRIEQSKLNVNRFMLLQNGKATAEFYRVPYRKESPQLLFSLSKSFTSIAIGIARDEQYLNLNDKVSAFFPEQLPDSVSENLSRMTIHHLLSMNAGHHDNIYGDVAQEADWVKAYLAAEVVRQPGTYYRYSTHSTYMLSAIIEKATGQNLLDFLRPRLFEPLGVTQPSWETCPMGIAAGGMGLSIPFEGVAKFGQMLLDKGVFNGRRIVSEEYIRLATAKQSDTSRDEKRVDFAQGYGYQFFLCRDGCFMGNGGYGQLCFVAPHRNIVIAAASSFSSMVQLQSLLDLLYEHVIHPISADRLPARKDHPNELHEYTSSIAYPFPEAGGLPDDRPVQLDGGQYSIEDNLQHIKRVGFRTEGKRFLNFKLHLRIKPTRPIYSSGTS</sequence>
<name>A0ABY5S9B9_9BACL</name>
<dbReference type="PANTHER" id="PTHR43283">
    <property type="entry name" value="BETA-LACTAMASE-RELATED"/>
    <property type="match status" value="1"/>
</dbReference>
<dbReference type="Proteomes" id="UP001057877">
    <property type="component" value="Chromosome"/>
</dbReference>
<dbReference type="RefSeq" id="WP_258385516.1">
    <property type="nucleotide sequence ID" value="NZ_CP091430.1"/>
</dbReference>
<dbReference type="InterPro" id="IPR001466">
    <property type="entry name" value="Beta-lactam-related"/>
</dbReference>
<evidence type="ECO:0000313" key="3">
    <source>
        <dbReference type="Proteomes" id="UP001057877"/>
    </source>
</evidence>
<feature type="domain" description="Beta-lactamase-related" evidence="1">
    <location>
        <begin position="51"/>
        <end position="297"/>
    </location>
</feature>
<dbReference type="PANTHER" id="PTHR43283:SF7">
    <property type="entry name" value="BETA-LACTAMASE-RELATED DOMAIN-CONTAINING PROTEIN"/>
    <property type="match status" value="1"/>
</dbReference>
<evidence type="ECO:0000313" key="2">
    <source>
        <dbReference type="EMBL" id="UVI29427.1"/>
    </source>
</evidence>
<dbReference type="InterPro" id="IPR012338">
    <property type="entry name" value="Beta-lactam/transpept-like"/>
</dbReference>
<gene>
    <name evidence="2" type="ORF">L1F29_29075</name>
</gene>
<protein>
    <submittedName>
        <fullName evidence="2">Beta-lactamase family protein</fullName>
    </submittedName>
</protein>
<dbReference type="Gene3D" id="3.40.710.10">
    <property type="entry name" value="DD-peptidase/beta-lactamase superfamily"/>
    <property type="match status" value="1"/>
</dbReference>